<dbReference type="Gene3D" id="2.60.120.200">
    <property type="match status" value="1"/>
</dbReference>
<feature type="domain" description="Beta-xylosidase C-terminal Concanavalin A-like" evidence="2">
    <location>
        <begin position="58"/>
        <end position="119"/>
    </location>
</feature>
<keyword evidence="4" id="KW-1185">Reference proteome</keyword>
<accession>A0ABV7V5L2</accession>
<sequence length="122" mass="13139">MVRADKTDPVPGAPLRTSEGPASSGDGGWSRLTVRPRTVAVPPPGFTPYWPAMLREERAEVTLSYSLDGLTFTPLGPDFGALPRRWVGARIGLFAQAPYGTPAATATTVGHAEFDWFRITKP</sequence>
<dbReference type="SUPFAM" id="SSF49899">
    <property type="entry name" value="Concanavalin A-like lectins/glucanases"/>
    <property type="match status" value="1"/>
</dbReference>
<dbReference type="EMBL" id="JBHRYE010000019">
    <property type="protein sequence ID" value="MFC3672126.1"/>
    <property type="molecule type" value="Genomic_DNA"/>
</dbReference>
<name>A0ABV7V5L2_9SPHN</name>
<reference evidence="4" key="1">
    <citation type="journal article" date="2019" name="Int. J. Syst. Evol. Microbiol.">
        <title>The Global Catalogue of Microorganisms (GCM) 10K type strain sequencing project: providing services to taxonomists for standard genome sequencing and annotation.</title>
        <authorList>
            <consortium name="The Broad Institute Genomics Platform"/>
            <consortium name="The Broad Institute Genome Sequencing Center for Infectious Disease"/>
            <person name="Wu L."/>
            <person name="Ma J."/>
        </authorList>
    </citation>
    <scope>NUCLEOTIDE SEQUENCE [LARGE SCALE GENOMIC DNA]</scope>
    <source>
        <strain evidence="4">KCTC 42224</strain>
    </source>
</reference>
<feature type="region of interest" description="Disordered" evidence="1">
    <location>
        <begin position="1"/>
        <end position="31"/>
    </location>
</feature>
<dbReference type="InterPro" id="IPR013320">
    <property type="entry name" value="ConA-like_dom_sf"/>
</dbReference>
<gene>
    <name evidence="3" type="ORF">ACFOOT_11890</name>
</gene>
<organism evidence="3 4">
    <name type="scientific">Novosphingobium pokkalii</name>
    <dbReference type="NCBI Taxonomy" id="1770194"/>
    <lineage>
        <taxon>Bacteria</taxon>
        <taxon>Pseudomonadati</taxon>
        <taxon>Pseudomonadota</taxon>
        <taxon>Alphaproteobacteria</taxon>
        <taxon>Sphingomonadales</taxon>
        <taxon>Sphingomonadaceae</taxon>
        <taxon>Novosphingobium</taxon>
    </lineage>
</organism>
<protein>
    <recommendedName>
        <fullName evidence="2">Beta-xylosidase C-terminal Concanavalin A-like domain-containing protein</fullName>
    </recommendedName>
</protein>
<evidence type="ECO:0000256" key="1">
    <source>
        <dbReference type="SAM" id="MobiDB-lite"/>
    </source>
</evidence>
<comment type="caution">
    <text evidence="3">The sequence shown here is derived from an EMBL/GenBank/DDBJ whole genome shotgun (WGS) entry which is preliminary data.</text>
</comment>
<evidence type="ECO:0000259" key="2">
    <source>
        <dbReference type="Pfam" id="PF17851"/>
    </source>
</evidence>
<dbReference type="InterPro" id="IPR041542">
    <property type="entry name" value="GH43_C2"/>
</dbReference>
<dbReference type="Proteomes" id="UP001595683">
    <property type="component" value="Unassembled WGS sequence"/>
</dbReference>
<dbReference type="RefSeq" id="WP_191325636.1">
    <property type="nucleotide sequence ID" value="NZ_JBHUNW010000001.1"/>
</dbReference>
<dbReference type="Pfam" id="PF17851">
    <property type="entry name" value="GH43_C2"/>
    <property type="match status" value="1"/>
</dbReference>
<evidence type="ECO:0000313" key="3">
    <source>
        <dbReference type="EMBL" id="MFC3672126.1"/>
    </source>
</evidence>
<evidence type="ECO:0000313" key="4">
    <source>
        <dbReference type="Proteomes" id="UP001595683"/>
    </source>
</evidence>
<proteinExistence type="predicted"/>